<dbReference type="PROSITE" id="PS50850">
    <property type="entry name" value="MFS"/>
    <property type="match status" value="1"/>
</dbReference>
<feature type="transmembrane region" description="Helical" evidence="7">
    <location>
        <begin position="629"/>
        <end position="648"/>
    </location>
</feature>
<dbReference type="FunFam" id="1.20.1250.20:FF:000003">
    <property type="entry name" value="Solute carrier family 17 member 3"/>
    <property type="match status" value="1"/>
</dbReference>
<feature type="transmembrane region" description="Helical" evidence="7">
    <location>
        <begin position="595"/>
        <end position="617"/>
    </location>
</feature>
<dbReference type="AlphaFoldDB" id="A0A5N4A9R8"/>
<keyword evidence="3 7" id="KW-0812">Transmembrane</keyword>
<comment type="caution">
    <text evidence="9">The sequence shown here is derived from an EMBL/GenBank/DDBJ whole genome shotgun (WGS) entry which is preliminary data.</text>
</comment>
<feature type="transmembrane region" description="Helical" evidence="7">
    <location>
        <begin position="340"/>
        <end position="359"/>
    </location>
</feature>
<dbReference type="Proteomes" id="UP000327044">
    <property type="component" value="Unassembled WGS sequence"/>
</dbReference>
<name>A0A5N4A9R8_PHOPY</name>
<organism evidence="9 10">
    <name type="scientific">Photinus pyralis</name>
    <name type="common">Common eastern firefly</name>
    <name type="synonym">Lampyris pyralis</name>
    <dbReference type="NCBI Taxonomy" id="7054"/>
    <lineage>
        <taxon>Eukaryota</taxon>
        <taxon>Metazoa</taxon>
        <taxon>Ecdysozoa</taxon>
        <taxon>Arthropoda</taxon>
        <taxon>Hexapoda</taxon>
        <taxon>Insecta</taxon>
        <taxon>Pterygota</taxon>
        <taxon>Neoptera</taxon>
        <taxon>Endopterygota</taxon>
        <taxon>Coleoptera</taxon>
        <taxon>Polyphaga</taxon>
        <taxon>Elateriformia</taxon>
        <taxon>Elateroidea</taxon>
        <taxon>Lampyridae</taxon>
        <taxon>Lampyrinae</taxon>
        <taxon>Photinus</taxon>
    </lineage>
</organism>
<dbReference type="FunFam" id="1.20.1250.20:FF:000532">
    <property type="entry name" value="SLC (SoLute Carrier) homolog"/>
    <property type="match status" value="1"/>
</dbReference>
<dbReference type="SUPFAM" id="SSF103473">
    <property type="entry name" value="MFS general substrate transporter"/>
    <property type="match status" value="2"/>
</dbReference>
<feature type="transmembrane region" description="Helical" evidence="7">
    <location>
        <begin position="16"/>
        <end position="42"/>
    </location>
</feature>
<feature type="transmembrane region" description="Helical" evidence="7">
    <location>
        <begin position="201"/>
        <end position="222"/>
    </location>
</feature>
<sequence>MSRSSAFAKVPARVSLYLLATTCIGVSFVLRTAMSITILAMVKEGESSEYLAKNDSKCNVRNDLAVTYKNYGGTFDWSIDVQYFILTSCFWTYIGGQVLGGITAHKFGAKIVIGIGMFTSTVCNLFIPLGSEVNYLVVIVLQLLHGLGLGVVWPALYSLVSWWIPKHEQARFLTCLQGLSIGMSISLLMSGFLIASLGWKYVFYVSGMLGALWCLAWYFFAFDKPELHPRMQYKELHYISKHRKDTLSADKRIVPWKSIFLCLPVWAIAISQFGRMWFSLISNTYGPLYLKSIIGLGAEMNGLCGGIINFGTFIFAIIFSYVADKLLAYDFITIKNIRKLFTGIGMFLPGACCLLINHLGCDKYLNMTVWAFSQMLTSACFPGAMVNIVDIAPNLTGSVTSVIQVVLLLPGIFGTYVAKSLFKSLDPEDAWHGIFYSSSLILFITCLFYLAFASADAQVWDYKIVPTDSEGQELRQQLAEDKEVTTKLLSIEHRKIPARVSLYLLATTCIAVSFILRTGMSISILAMVKEVRNNEDLAANVSKTLCYVRNETVAIEKSYGGTFQWSIDVQYYILTSYFWTYISGQVVGGITAHKFGAKVVIGGVVWPALYSLVSWWIPKHEQGRFLTCLQGLSIGMAISLIISGFIIASLGWKYVFYVSGTLGILWCLAWYFLAFDKPELHPRIEYKELHYISRHREDILDPNKRIIPWKCIVLSLPVWAIGISQCGRMWFTTNAQIYGPMYLKSIIGLSAEMNGLWGGVICLGNFLSALMFSYLADKLLMYNFISTRNIRKLFTGIGMILPGLGCVLINHLGCDTHLNLTVWALSQIFSMACFPGAMVNIVDIAPNLTGSVTSFIQVLLLLPNIFATYVAKSLFKSLDPEGAWQVIFYSSGVVLLTSCLVYLAFASADAQAWDYKMVPTDDNGQQLDQVQLVEEKEVHR</sequence>
<protein>
    <recommendedName>
        <fullName evidence="8">Major facilitator superfamily (MFS) profile domain-containing protein</fullName>
    </recommendedName>
</protein>
<dbReference type="EMBL" id="VVIM01000009">
    <property type="protein sequence ID" value="KAB0794057.1"/>
    <property type="molecule type" value="Genomic_DNA"/>
</dbReference>
<dbReference type="PANTHER" id="PTHR11662">
    <property type="entry name" value="SOLUTE CARRIER FAMILY 17"/>
    <property type="match status" value="1"/>
</dbReference>
<feature type="transmembrane region" description="Helical" evidence="7">
    <location>
        <begin position="401"/>
        <end position="422"/>
    </location>
</feature>
<evidence type="ECO:0000256" key="5">
    <source>
        <dbReference type="ARBA" id="ARBA00022989"/>
    </source>
</evidence>
<dbReference type="GO" id="GO:0006820">
    <property type="term" value="P:monoatomic anion transport"/>
    <property type="evidence" value="ECO:0007669"/>
    <property type="project" value="TreeGrafter"/>
</dbReference>
<dbReference type="InterPro" id="IPR020846">
    <property type="entry name" value="MFS_dom"/>
</dbReference>
<feature type="transmembrane region" description="Helical" evidence="7">
    <location>
        <begin position="883"/>
        <end position="905"/>
    </location>
</feature>
<evidence type="ECO:0000313" key="9">
    <source>
        <dbReference type="EMBL" id="KAB0794057.1"/>
    </source>
</evidence>
<comment type="subcellular location">
    <subcellularLocation>
        <location evidence="1">Membrane</location>
        <topology evidence="1">Multi-pass membrane protein</topology>
    </subcellularLocation>
</comment>
<dbReference type="Pfam" id="PF07690">
    <property type="entry name" value="MFS_1"/>
    <property type="match status" value="2"/>
</dbReference>
<feature type="transmembrane region" description="Helical" evidence="7">
    <location>
        <begin position="135"/>
        <end position="160"/>
    </location>
</feature>
<evidence type="ECO:0000256" key="1">
    <source>
        <dbReference type="ARBA" id="ARBA00004141"/>
    </source>
</evidence>
<feature type="transmembrane region" description="Helical" evidence="7">
    <location>
        <begin position="172"/>
        <end position="195"/>
    </location>
</feature>
<dbReference type="GO" id="GO:0015293">
    <property type="term" value="F:symporter activity"/>
    <property type="evidence" value="ECO:0007669"/>
    <property type="project" value="UniProtKB-KW"/>
</dbReference>
<dbReference type="InterPro" id="IPR011701">
    <property type="entry name" value="MFS"/>
</dbReference>
<dbReference type="InParanoid" id="A0A5N4A9R8"/>
<feature type="transmembrane region" description="Helical" evidence="7">
    <location>
        <begin position="793"/>
        <end position="812"/>
    </location>
</feature>
<keyword evidence="5 7" id="KW-1133">Transmembrane helix</keyword>
<gene>
    <name evidence="9" type="ORF">PPYR_13677</name>
</gene>
<feature type="domain" description="Major facilitator superfamily (MFS) profile" evidence="8">
    <location>
        <begin position="33"/>
        <end position="457"/>
    </location>
</feature>
<feature type="transmembrane region" description="Helical" evidence="7">
    <location>
        <begin position="502"/>
        <end position="528"/>
    </location>
</feature>
<feature type="transmembrane region" description="Helical" evidence="7">
    <location>
        <begin position="111"/>
        <end position="129"/>
    </location>
</feature>
<evidence type="ECO:0000256" key="6">
    <source>
        <dbReference type="ARBA" id="ARBA00023136"/>
    </source>
</evidence>
<reference evidence="9 10" key="1">
    <citation type="journal article" date="2018" name="Elife">
        <title>Firefly genomes illuminate parallel origins of bioluminescence in beetles.</title>
        <authorList>
            <person name="Fallon T.R."/>
            <person name="Lower S.E."/>
            <person name="Chang C.H."/>
            <person name="Bessho-Uehara M."/>
            <person name="Martin G.J."/>
            <person name="Bewick A.J."/>
            <person name="Behringer M."/>
            <person name="Debat H.J."/>
            <person name="Wong I."/>
            <person name="Day J.C."/>
            <person name="Suvorov A."/>
            <person name="Silva C.J."/>
            <person name="Stanger-Hall K.F."/>
            <person name="Hall D.W."/>
            <person name="Schmitz R.J."/>
            <person name="Nelson D.R."/>
            <person name="Lewis S.M."/>
            <person name="Shigenobu S."/>
            <person name="Bybee S.M."/>
            <person name="Larracuente A.M."/>
            <person name="Oba Y."/>
            <person name="Weng J.K."/>
        </authorList>
    </citation>
    <scope>NUCLEOTIDE SEQUENCE [LARGE SCALE GENOMIC DNA]</scope>
    <source>
        <strain evidence="9">1611_PpyrPB1</strain>
        <tissue evidence="9">Whole body</tissue>
    </source>
</reference>
<evidence type="ECO:0000256" key="2">
    <source>
        <dbReference type="ARBA" id="ARBA00022448"/>
    </source>
</evidence>
<keyword evidence="4" id="KW-0769">Symport</keyword>
<keyword evidence="10" id="KW-1185">Reference proteome</keyword>
<feature type="transmembrane region" description="Helical" evidence="7">
    <location>
        <begin position="751"/>
        <end position="772"/>
    </location>
</feature>
<keyword evidence="6 7" id="KW-0472">Membrane</keyword>
<evidence type="ECO:0000256" key="4">
    <source>
        <dbReference type="ARBA" id="ARBA00022847"/>
    </source>
</evidence>
<feature type="transmembrane region" description="Helical" evidence="7">
    <location>
        <begin position="371"/>
        <end position="389"/>
    </location>
</feature>
<evidence type="ECO:0000259" key="8">
    <source>
        <dbReference type="PROSITE" id="PS50850"/>
    </source>
</evidence>
<feature type="transmembrane region" description="Helical" evidence="7">
    <location>
        <begin position="852"/>
        <end position="871"/>
    </location>
</feature>
<keyword evidence="2" id="KW-0813">Transport</keyword>
<feature type="transmembrane region" description="Helical" evidence="7">
    <location>
        <begin position="300"/>
        <end position="319"/>
    </location>
</feature>
<feature type="transmembrane region" description="Helical" evidence="7">
    <location>
        <begin position="259"/>
        <end position="280"/>
    </location>
</feature>
<proteinExistence type="predicted"/>
<evidence type="ECO:0000256" key="7">
    <source>
        <dbReference type="SAM" id="Phobius"/>
    </source>
</evidence>
<evidence type="ECO:0000313" key="10">
    <source>
        <dbReference type="Proteomes" id="UP000327044"/>
    </source>
</evidence>
<dbReference type="GO" id="GO:0016020">
    <property type="term" value="C:membrane"/>
    <property type="evidence" value="ECO:0007669"/>
    <property type="project" value="UniProtKB-SubCell"/>
</dbReference>
<dbReference type="Gene3D" id="1.20.1250.20">
    <property type="entry name" value="MFS general substrate transporter like domains"/>
    <property type="match status" value="3"/>
</dbReference>
<dbReference type="InterPro" id="IPR036259">
    <property type="entry name" value="MFS_trans_sf"/>
</dbReference>
<feature type="transmembrane region" description="Helical" evidence="7">
    <location>
        <begin position="434"/>
        <end position="453"/>
    </location>
</feature>
<dbReference type="InterPro" id="IPR050382">
    <property type="entry name" value="MFS_Na/Anion_cotransporter"/>
</dbReference>
<accession>A0A5N4A9R8</accession>
<dbReference type="PANTHER" id="PTHR11662:SF77">
    <property type="entry name" value="MAJOR FACILITATOR SUPERFAMILY TRANSPORTER 17, ISOFORM F"/>
    <property type="match status" value="1"/>
</dbReference>
<evidence type="ECO:0000256" key="3">
    <source>
        <dbReference type="ARBA" id="ARBA00022692"/>
    </source>
</evidence>
<feature type="transmembrane region" description="Helical" evidence="7">
    <location>
        <begin position="654"/>
        <end position="673"/>
    </location>
</feature>
<feature type="transmembrane region" description="Helical" evidence="7">
    <location>
        <begin position="81"/>
        <end position="99"/>
    </location>
</feature>
<feature type="transmembrane region" description="Helical" evidence="7">
    <location>
        <begin position="824"/>
        <end position="845"/>
    </location>
</feature>